<organism evidence="2 3">
    <name type="scientific">Zophobas morio</name>
    <dbReference type="NCBI Taxonomy" id="2755281"/>
    <lineage>
        <taxon>Eukaryota</taxon>
        <taxon>Metazoa</taxon>
        <taxon>Ecdysozoa</taxon>
        <taxon>Arthropoda</taxon>
        <taxon>Hexapoda</taxon>
        <taxon>Insecta</taxon>
        <taxon>Pterygota</taxon>
        <taxon>Neoptera</taxon>
        <taxon>Endopterygota</taxon>
        <taxon>Coleoptera</taxon>
        <taxon>Polyphaga</taxon>
        <taxon>Cucujiformia</taxon>
        <taxon>Tenebrionidae</taxon>
        <taxon>Zophobas</taxon>
    </lineage>
</organism>
<feature type="signal peptide" evidence="1">
    <location>
        <begin position="1"/>
        <end position="16"/>
    </location>
</feature>
<evidence type="ECO:0000256" key="1">
    <source>
        <dbReference type="SAM" id="SignalP"/>
    </source>
</evidence>
<sequence>MMKILLFISLCGVALSLRCYDCDPRETNGCRNPEENNVKITDCETTSVQKGKGLIQFDASTTNQTECFTIYFTPNDKESGSPEGIYRGCAQRQTHGCNYAVGGLIECHQQCYEDGCNKANGSSSVAVSIITLFVGYILCFYM</sequence>
<evidence type="ECO:0000313" key="3">
    <source>
        <dbReference type="Proteomes" id="UP001168821"/>
    </source>
</evidence>
<dbReference type="AlphaFoldDB" id="A0AA38MRY0"/>
<keyword evidence="1" id="KW-0732">Signal</keyword>
<protein>
    <recommendedName>
        <fullName evidence="4">Protein quiver</fullName>
    </recommendedName>
</protein>
<dbReference type="EMBL" id="JALNTZ010000001">
    <property type="protein sequence ID" value="KAJ3666021.1"/>
    <property type="molecule type" value="Genomic_DNA"/>
</dbReference>
<gene>
    <name evidence="2" type="ORF">Zmor_001479</name>
</gene>
<keyword evidence="3" id="KW-1185">Reference proteome</keyword>
<dbReference type="Proteomes" id="UP001168821">
    <property type="component" value="Unassembled WGS sequence"/>
</dbReference>
<feature type="chain" id="PRO_5041239432" description="Protein quiver" evidence="1">
    <location>
        <begin position="17"/>
        <end position="142"/>
    </location>
</feature>
<evidence type="ECO:0000313" key="2">
    <source>
        <dbReference type="EMBL" id="KAJ3666021.1"/>
    </source>
</evidence>
<comment type="caution">
    <text evidence="2">The sequence shown here is derived from an EMBL/GenBank/DDBJ whole genome shotgun (WGS) entry which is preliminary data.</text>
</comment>
<evidence type="ECO:0008006" key="4">
    <source>
        <dbReference type="Google" id="ProtNLM"/>
    </source>
</evidence>
<accession>A0AA38MRY0</accession>
<name>A0AA38MRY0_9CUCU</name>
<reference evidence="2" key="1">
    <citation type="journal article" date="2023" name="G3 (Bethesda)">
        <title>Whole genome assemblies of Zophobas morio and Tenebrio molitor.</title>
        <authorList>
            <person name="Kaur S."/>
            <person name="Stinson S.A."/>
            <person name="diCenzo G.C."/>
        </authorList>
    </citation>
    <scope>NUCLEOTIDE SEQUENCE</scope>
    <source>
        <strain evidence="2">QUZm001</strain>
    </source>
</reference>
<proteinExistence type="predicted"/>